<dbReference type="AlphaFoldDB" id="E9I2S5"/>
<evidence type="ECO:0000313" key="2">
    <source>
        <dbReference type="EMBL" id="EFX61705.1"/>
    </source>
</evidence>
<feature type="compositionally biased region" description="Polar residues" evidence="1">
    <location>
        <begin position="8"/>
        <end position="17"/>
    </location>
</feature>
<dbReference type="HOGENOM" id="CLU_2322717_0_0_1"/>
<accession>E9I2S5</accession>
<dbReference type="EMBL" id="GL734224">
    <property type="protein sequence ID" value="EFX61705.1"/>
    <property type="molecule type" value="Genomic_DNA"/>
</dbReference>
<feature type="region of interest" description="Disordered" evidence="1">
    <location>
        <begin position="1"/>
        <end position="21"/>
    </location>
</feature>
<dbReference type="KEGG" id="dpx:DAPPUDRAFT_272134"/>
<dbReference type="Proteomes" id="UP000000305">
    <property type="component" value="Unassembled WGS sequence"/>
</dbReference>
<protein>
    <submittedName>
        <fullName evidence="2">Uncharacterized protein</fullName>
    </submittedName>
</protein>
<reference evidence="2 3" key="1">
    <citation type="journal article" date="2011" name="Science">
        <title>The ecoresponsive genome of Daphnia pulex.</title>
        <authorList>
            <person name="Colbourne J.K."/>
            <person name="Pfrender M.E."/>
            <person name="Gilbert D."/>
            <person name="Thomas W.K."/>
            <person name="Tucker A."/>
            <person name="Oakley T.H."/>
            <person name="Tokishita S."/>
            <person name="Aerts A."/>
            <person name="Arnold G.J."/>
            <person name="Basu M.K."/>
            <person name="Bauer D.J."/>
            <person name="Caceres C.E."/>
            <person name="Carmel L."/>
            <person name="Casola C."/>
            <person name="Choi J.H."/>
            <person name="Detter J.C."/>
            <person name="Dong Q."/>
            <person name="Dusheyko S."/>
            <person name="Eads B.D."/>
            <person name="Frohlich T."/>
            <person name="Geiler-Samerotte K.A."/>
            <person name="Gerlach D."/>
            <person name="Hatcher P."/>
            <person name="Jogdeo S."/>
            <person name="Krijgsveld J."/>
            <person name="Kriventseva E.V."/>
            <person name="Kultz D."/>
            <person name="Laforsch C."/>
            <person name="Lindquist E."/>
            <person name="Lopez J."/>
            <person name="Manak J.R."/>
            <person name="Muller J."/>
            <person name="Pangilinan J."/>
            <person name="Patwardhan R.P."/>
            <person name="Pitluck S."/>
            <person name="Pritham E.J."/>
            <person name="Rechtsteiner A."/>
            <person name="Rho M."/>
            <person name="Rogozin I.B."/>
            <person name="Sakarya O."/>
            <person name="Salamov A."/>
            <person name="Schaack S."/>
            <person name="Shapiro H."/>
            <person name="Shiga Y."/>
            <person name="Skalitzky C."/>
            <person name="Smith Z."/>
            <person name="Souvorov A."/>
            <person name="Sung W."/>
            <person name="Tang Z."/>
            <person name="Tsuchiya D."/>
            <person name="Tu H."/>
            <person name="Vos H."/>
            <person name="Wang M."/>
            <person name="Wolf Y.I."/>
            <person name="Yamagata H."/>
            <person name="Yamada T."/>
            <person name="Ye Y."/>
            <person name="Shaw J.R."/>
            <person name="Andrews J."/>
            <person name="Crease T.J."/>
            <person name="Tang H."/>
            <person name="Lucas S.M."/>
            <person name="Robertson H.M."/>
            <person name="Bork P."/>
            <person name="Koonin E.V."/>
            <person name="Zdobnov E.M."/>
            <person name="Grigoriev I.V."/>
            <person name="Lynch M."/>
            <person name="Boore J.L."/>
        </authorList>
    </citation>
    <scope>NUCLEOTIDE SEQUENCE [LARGE SCALE GENOMIC DNA]</scope>
</reference>
<gene>
    <name evidence="2" type="ORF">DAPPUDRAFT_272134</name>
</gene>
<dbReference type="PhylomeDB" id="E9I2S5"/>
<dbReference type="InParanoid" id="E9I2S5"/>
<organism evidence="2 3">
    <name type="scientific">Daphnia pulex</name>
    <name type="common">Water flea</name>
    <dbReference type="NCBI Taxonomy" id="6669"/>
    <lineage>
        <taxon>Eukaryota</taxon>
        <taxon>Metazoa</taxon>
        <taxon>Ecdysozoa</taxon>
        <taxon>Arthropoda</taxon>
        <taxon>Crustacea</taxon>
        <taxon>Branchiopoda</taxon>
        <taxon>Diplostraca</taxon>
        <taxon>Cladocera</taxon>
        <taxon>Anomopoda</taxon>
        <taxon>Daphniidae</taxon>
        <taxon>Daphnia</taxon>
    </lineage>
</organism>
<name>E9I2S5_DAPPU</name>
<evidence type="ECO:0000313" key="3">
    <source>
        <dbReference type="Proteomes" id="UP000000305"/>
    </source>
</evidence>
<evidence type="ECO:0000256" key="1">
    <source>
        <dbReference type="SAM" id="MobiDB-lite"/>
    </source>
</evidence>
<sequence length="99" mass="10805">MDSETDQENTGHTSSVITDDAIHPVTVLSNQVDSEVDSQIVEENTGRANTIRHVIVLSNQVDSQIDEENTGRVSSVISCCRLDAIHPVTVLSDQMPFVL</sequence>
<keyword evidence="3" id="KW-1185">Reference proteome</keyword>
<proteinExistence type="predicted"/>